<proteinExistence type="predicted"/>
<dbReference type="InterPro" id="IPR018957">
    <property type="entry name" value="Znf_C3HC4_RING-type"/>
</dbReference>
<dbReference type="GO" id="GO:0005634">
    <property type="term" value="C:nucleus"/>
    <property type="evidence" value="ECO:0007669"/>
    <property type="project" value="TreeGrafter"/>
</dbReference>
<dbReference type="InterPro" id="IPR014001">
    <property type="entry name" value="Helicase_ATP-bd"/>
</dbReference>
<keyword evidence="4" id="KW-0378">Hydrolase</keyword>
<dbReference type="CDD" id="cd18008">
    <property type="entry name" value="DEXDc_SHPRH-like"/>
    <property type="match status" value="1"/>
</dbReference>
<evidence type="ECO:0000313" key="12">
    <source>
        <dbReference type="EMBL" id="ACI65228.1"/>
    </source>
</evidence>
<dbReference type="PANTHER" id="PTHR45626">
    <property type="entry name" value="TRANSCRIPTION TERMINATION FACTOR 2-RELATED"/>
    <property type="match status" value="1"/>
</dbReference>
<keyword evidence="1" id="KW-0479">Metal-binding</keyword>
<dbReference type="InterPro" id="IPR049730">
    <property type="entry name" value="SNF2/RAD54-like_C"/>
</dbReference>
<dbReference type="InterPro" id="IPR000330">
    <property type="entry name" value="SNF2_N"/>
</dbReference>
<keyword evidence="7" id="KW-0067">ATP-binding</keyword>
<dbReference type="RefSeq" id="XP_002185758.1">
    <property type="nucleotide sequence ID" value="XM_002185722.1"/>
</dbReference>
<dbReference type="OrthoDB" id="448448at2759"/>
<dbReference type="PROSITE" id="PS50089">
    <property type="entry name" value="ZF_RING_2"/>
    <property type="match status" value="1"/>
</dbReference>
<dbReference type="GO" id="GO:0005524">
    <property type="term" value="F:ATP binding"/>
    <property type="evidence" value="ECO:0007669"/>
    <property type="project" value="UniProtKB-KW"/>
</dbReference>
<dbReference type="InterPro" id="IPR001650">
    <property type="entry name" value="Helicase_C-like"/>
</dbReference>
<dbReference type="Pfam" id="PF00097">
    <property type="entry name" value="zf-C3HC4"/>
    <property type="match status" value="1"/>
</dbReference>
<dbReference type="HOGENOM" id="CLU_244133_0_0_1"/>
<evidence type="ECO:0000313" key="13">
    <source>
        <dbReference type="Proteomes" id="UP000000759"/>
    </source>
</evidence>
<evidence type="ECO:0000256" key="4">
    <source>
        <dbReference type="ARBA" id="ARBA00022801"/>
    </source>
</evidence>
<dbReference type="STRING" id="556484.B5Y411"/>
<dbReference type="PaxDb" id="2850-Phatr46863"/>
<evidence type="ECO:0000259" key="10">
    <source>
        <dbReference type="PROSITE" id="PS51192"/>
    </source>
</evidence>
<keyword evidence="3 8" id="KW-0863">Zinc-finger</keyword>
<dbReference type="PANTHER" id="PTHR45626:SF51">
    <property type="entry name" value="SNF2-RELATED DOMAIN-CONTAINING PROTEIN"/>
    <property type="match status" value="1"/>
</dbReference>
<dbReference type="GO" id="GO:0004386">
    <property type="term" value="F:helicase activity"/>
    <property type="evidence" value="ECO:0007669"/>
    <property type="project" value="UniProtKB-KW"/>
</dbReference>
<dbReference type="SMART" id="SM00184">
    <property type="entry name" value="RING"/>
    <property type="match status" value="1"/>
</dbReference>
<dbReference type="SUPFAM" id="SSF57850">
    <property type="entry name" value="RING/U-box"/>
    <property type="match status" value="1"/>
</dbReference>
<dbReference type="InterPro" id="IPR001841">
    <property type="entry name" value="Znf_RING"/>
</dbReference>
<feature type="domain" description="Helicase ATP-binding" evidence="10">
    <location>
        <begin position="471"/>
        <end position="644"/>
    </location>
</feature>
<dbReference type="Gene3D" id="3.30.40.10">
    <property type="entry name" value="Zinc/RING finger domain, C3HC4 (zinc finger)"/>
    <property type="match status" value="1"/>
</dbReference>
<dbReference type="InterPro" id="IPR038718">
    <property type="entry name" value="SNF2-like_sf"/>
</dbReference>
<evidence type="ECO:0000256" key="3">
    <source>
        <dbReference type="ARBA" id="ARBA00022771"/>
    </source>
</evidence>
<feature type="domain" description="RING-type" evidence="9">
    <location>
        <begin position="1246"/>
        <end position="1292"/>
    </location>
</feature>
<dbReference type="PROSITE" id="PS51192">
    <property type="entry name" value="HELICASE_ATP_BIND_1"/>
    <property type="match status" value="1"/>
</dbReference>
<dbReference type="Pfam" id="PF00271">
    <property type="entry name" value="Helicase_C"/>
    <property type="match status" value="1"/>
</dbReference>
<dbReference type="InterPro" id="IPR027417">
    <property type="entry name" value="P-loop_NTPase"/>
</dbReference>
<evidence type="ECO:0000256" key="8">
    <source>
        <dbReference type="PROSITE-ProRule" id="PRU00175"/>
    </source>
</evidence>
<evidence type="ECO:0000256" key="7">
    <source>
        <dbReference type="ARBA" id="ARBA00022840"/>
    </source>
</evidence>
<evidence type="ECO:0000259" key="9">
    <source>
        <dbReference type="PROSITE" id="PS50089"/>
    </source>
</evidence>
<evidence type="ECO:0000259" key="11">
    <source>
        <dbReference type="PROSITE" id="PS51194"/>
    </source>
</evidence>
<dbReference type="GO" id="GO:0006281">
    <property type="term" value="P:DNA repair"/>
    <property type="evidence" value="ECO:0007669"/>
    <property type="project" value="TreeGrafter"/>
</dbReference>
<keyword evidence="5" id="KW-0347">Helicase</keyword>
<evidence type="ECO:0000256" key="5">
    <source>
        <dbReference type="ARBA" id="ARBA00022806"/>
    </source>
</evidence>
<dbReference type="SUPFAM" id="SSF52540">
    <property type="entry name" value="P-loop containing nucleoside triphosphate hydrolases"/>
    <property type="match status" value="2"/>
</dbReference>
<keyword evidence="13" id="KW-1185">Reference proteome</keyword>
<reference evidence="12 13" key="1">
    <citation type="journal article" date="2008" name="Nature">
        <title>The Phaeodactylum genome reveals the evolutionary history of diatom genomes.</title>
        <authorList>
            <person name="Bowler C."/>
            <person name="Allen A.E."/>
            <person name="Badger J.H."/>
            <person name="Grimwood J."/>
            <person name="Jabbari K."/>
            <person name="Kuo A."/>
            <person name="Maheswari U."/>
            <person name="Martens C."/>
            <person name="Maumus F."/>
            <person name="Otillar R.P."/>
            <person name="Rayko E."/>
            <person name="Salamov A."/>
            <person name="Vandepoele K."/>
            <person name="Beszteri B."/>
            <person name="Gruber A."/>
            <person name="Heijde M."/>
            <person name="Katinka M."/>
            <person name="Mock T."/>
            <person name="Valentin K."/>
            <person name="Verret F."/>
            <person name="Berges J.A."/>
            <person name="Brownlee C."/>
            <person name="Cadoret J.P."/>
            <person name="Chiovitti A."/>
            <person name="Choi C.J."/>
            <person name="Coesel S."/>
            <person name="De Martino A."/>
            <person name="Detter J.C."/>
            <person name="Durkin C."/>
            <person name="Falciatore A."/>
            <person name="Fournet J."/>
            <person name="Haruta M."/>
            <person name="Huysman M.J."/>
            <person name="Jenkins B.D."/>
            <person name="Jiroutova K."/>
            <person name="Jorgensen R.E."/>
            <person name="Joubert Y."/>
            <person name="Kaplan A."/>
            <person name="Kroger N."/>
            <person name="Kroth P.G."/>
            <person name="La Roche J."/>
            <person name="Lindquist E."/>
            <person name="Lommer M."/>
            <person name="Martin-Jezequel V."/>
            <person name="Lopez P.J."/>
            <person name="Lucas S."/>
            <person name="Mangogna M."/>
            <person name="McGinnis K."/>
            <person name="Medlin L.K."/>
            <person name="Montsant A."/>
            <person name="Oudot-Le Secq M.P."/>
            <person name="Napoli C."/>
            <person name="Obornik M."/>
            <person name="Parker M.S."/>
            <person name="Petit J.L."/>
            <person name="Porcel B.M."/>
            <person name="Poulsen N."/>
            <person name="Robison M."/>
            <person name="Rychlewski L."/>
            <person name="Rynearson T.A."/>
            <person name="Schmutz J."/>
            <person name="Shapiro H."/>
            <person name="Siaut M."/>
            <person name="Stanley M."/>
            <person name="Sussman M.R."/>
            <person name="Taylor A.R."/>
            <person name="Vardi A."/>
            <person name="von Dassow P."/>
            <person name="Vyverman W."/>
            <person name="Willis A."/>
            <person name="Wyrwicz L.S."/>
            <person name="Rokhsar D.S."/>
            <person name="Weissenbach J."/>
            <person name="Armbrust E.V."/>
            <person name="Green B.R."/>
            <person name="Van de Peer Y."/>
            <person name="Grigoriev I.V."/>
        </authorList>
    </citation>
    <scope>NUCLEOTIDE SEQUENCE [LARGE SCALE GENOMIC DNA]</scope>
    <source>
        <strain evidence="12 13">CCAP 1055/1</strain>
    </source>
</reference>
<dbReference type="KEGG" id="pti:PHATR_46863"/>
<dbReference type="InterPro" id="IPR050628">
    <property type="entry name" value="SNF2_RAD54_helicase_TF"/>
</dbReference>
<accession>B5Y411</accession>
<sequence length="1597" mass="178380">MTKKTKKSAYLQKNSWPREFEFLPPSGDALPAGPFFPPAIFTDVIYTNGVRVDAPLIMEGHKIRASLPSHSYASHGRLPVLTPTDSAIWKQNIAAQSATTDQFPVNVGRYLGTITRTITDRGDTGGPSCVPYLIAEAGHQLRKWKKQPTNASAKKEALLERGLGTFKEAEIDNRVNEILEEWKRISTEPRKSATWDAFGNLPPKSVNDSFYVPLSSLLSWIKAEGDNLTDSHAGVVRQICHERMCIPACLNLADPSHLWHIPLIFVYPVVMQVDASSKPQTTASRPSKRSKPTCTTWRLKLGIYAHRLLPEATTTVLKTVMAALDEGSYRCTQGLSLPTHPNEPSFDPSPYPVVFVDDDDLQKTYSASSKTESSTFIDSTREESCISAYTTKGLLKLLENRGCDISNWDEIAPTLGALQLDLMLHQQHAICWMHEMEHLPGFGINSIFWEEREFGDRGKYYYAPALGQLRLHPPPTMKGGLLCDEMGLGKTIEIIGLVLSTLDELKSETQNALDMDKTHATLIVVPPVLVEQWRNEIVKCAGPSLLVDVMEIQNNEVYWRGDVHNPDIVLVSYNVMQKMTSVKHLAKRWGRIVLDEMQEVRSSTTKIARMCEKLKSDRRWMISGTPLFEGIEDLKGELNFLHLEPFSANSEDGFFNFAVTNPWESHQKQVIATLGVLGMIMLRRSKSMTIHKTHQPILGLKPLTVEFIPVVQSLSERTLYCFLECITAREFRSTERTEIESIATKEGRSRCLYLTLLRDICNSAVLLNGGMGVPSQLGKLNAMLIAQHRRATSKPLWDKSLNQGVTNLVMTCDEAIVHLAQVQEATRAGDGEVAFLQLGFGQGLVRRVRAFESVEAQLDATRSALDTAIRSNAAAKRQKAKVLWHLALEKVTTGFLQDADVVHIRTRVKKLWKRRYSVISQASNVKQSISHTSDSPFSDTARPPYDEEPYEHAMFLRGWRLSNICLVDYFWAHPNSFRIEGIPPELSIDDVAHTLAVNFRSGDGSPAAMRDYCLAEHITDLYAQDSYRFCILRVPSSSTTSTWTAGLAFKSQKDAMLLSGQTKKVHGIQIASKHIPPLMKRNIDASIADLEEARALQARHPTLENRKKLTLAKNEFEKAKRGLCICSKGQYKMHAGTDCENLVWSSARVAYRFDDLESEKLISSLSAVRRDCSATIGETDLKIYEYRNRMQKLRSIAERKYSENVQAMSSFDALQALAKGRFNDTQCIVCLGHLGSGGLCGDDAPCRLCNSDAKSADIRGAITMTKCGHLYCVKCFEQWSRTQSTVACIVCRKKIDKNSDFVTIDPTDRESPSFIADRRSEARLIIKKASDMISESNGELDPELWEQLYHSIEIPQNVDSSRHCKVSVLPGDFMGHLRSCTGLPVLCHPSQTPVTLSAQSQCLSSKIKALLRDLPSEERSVVFSSSAKTLHHLEVVFKGIGIGYQSLFSGQATSTAERAVSEWHATKANAIPCPVLLVQAGAAASGLTLTKASKMFIMEPFVRHEEEQQAYARCHRYGQTNTVHCKCYYTPVSVESRLLEWRKRAVNAGVEALPLQEGEAPQIIYAPLLDLEDEAEIETSEVSQMNFLLGLGTEQIR</sequence>
<dbReference type="EMBL" id="CP001141">
    <property type="protein sequence ID" value="ACI65228.1"/>
    <property type="molecule type" value="Genomic_DNA"/>
</dbReference>
<keyword evidence="2" id="KW-0547">Nucleotide-binding</keyword>
<dbReference type="InterPro" id="IPR013083">
    <property type="entry name" value="Znf_RING/FYVE/PHD"/>
</dbReference>
<dbReference type="GO" id="GO:0016787">
    <property type="term" value="F:hydrolase activity"/>
    <property type="evidence" value="ECO:0007669"/>
    <property type="project" value="UniProtKB-KW"/>
</dbReference>
<dbReference type="GeneID" id="7204422"/>
<dbReference type="eggNOG" id="KOG1001">
    <property type="taxonomic scope" value="Eukaryota"/>
</dbReference>
<dbReference type="GO" id="GO:0008270">
    <property type="term" value="F:zinc ion binding"/>
    <property type="evidence" value="ECO:0007669"/>
    <property type="project" value="UniProtKB-KW"/>
</dbReference>
<dbReference type="Gene3D" id="3.40.50.300">
    <property type="entry name" value="P-loop containing nucleotide triphosphate hydrolases"/>
    <property type="match status" value="1"/>
</dbReference>
<evidence type="ECO:0000256" key="6">
    <source>
        <dbReference type="ARBA" id="ARBA00022833"/>
    </source>
</evidence>
<reference evidence="13" key="2">
    <citation type="submission" date="2008-08" db="EMBL/GenBank/DDBJ databases">
        <authorList>
            <consortium name="Diatom Consortium"/>
            <person name="Grigoriev I."/>
            <person name="Grimwood J."/>
            <person name="Kuo A."/>
            <person name="Otillar R.P."/>
            <person name="Salamov A."/>
            <person name="Detter J.C."/>
            <person name="Lindquist E."/>
            <person name="Shapiro H."/>
            <person name="Lucas S."/>
            <person name="Glavina del Rio T."/>
            <person name="Pitluck S."/>
            <person name="Rokhsar D."/>
            <person name="Bowler C."/>
        </authorList>
    </citation>
    <scope>GENOME REANNOTATION</scope>
    <source>
        <strain evidence="13">CCAP 1055/1</strain>
    </source>
</reference>
<evidence type="ECO:0000256" key="2">
    <source>
        <dbReference type="ARBA" id="ARBA00022741"/>
    </source>
</evidence>
<dbReference type="Proteomes" id="UP000000759">
    <property type="component" value="Chromosome 11"/>
</dbReference>
<dbReference type="PROSITE" id="PS51194">
    <property type="entry name" value="HELICASE_CTER"/>
    <property type="match status" value="1"/>
</dbReference>
<dbReference type="SMART" id="SM00487">
    <property type="entry name" value="DEXDc"/>
    <property type="match status" value="1"/>
</dbReference>
<dbReference type="GO" id="GO:0008094">
    <property type="term" value="F:ATP-dependent activity, acting on DNA"/>
    <property type="evidence" value="ECO:0007669"/>
    <property type="project" value="TreeGrafter"/>
</dbReference>
<dbReference type="Pfam" id="PF00176">
    <property type="entry name" value="SNF2-rel_dom"/>
    <property type="match status" value="1"/>
</dbReference>
<dbReference type="CDD" id="cd18793">
    <property type="entry name" value="SF2_C_SNF"/>
    <property type="match status" value="1"/>
</dbReference>
<dbReference type="Gene3D" id="3.40.50.10810">
    <property type="entry name" value="Tandem AAA-ATPase domain"/>
    <property type="match status" value="1"/>
</dbReference>
<gene>
    <name evidence="12" type="ORF">PHATR_46863</name>
</gene>
<name>B5Y411_PHATC</name>
<evidence type="ECO:0000256" key="1">
    <source>
        <dbReference type="ARBA" id="ARBA00022723"/>
    </source>
</evidence>
<organism evidence="12 13">
    <name type="scientific">Phaeodactylum tricornutum (strain CCAP 1055/1)</name>
    <dbReference type="NCBI Taxonomy" id="556484"/>
    <lineage>
        <taxon>Eukaryota</taxon>
        <taxon>Sar</taxon>
        <taxon>Stramenopiles</taxon>
        <taxon>Ochrophyta</taxon>
        <taxon>Bacillariophyta</taxon>
        <taxon>Bacillariophyceae</taxon>
        <taxon>Bacillariophycidae</taxon>
        <taxon>Naviculales</taxon>
        <taxon>Phaeodactylaceae</taxon>
        <taxon>Phaeodactylum</taxon>
    </lineage>
</organism>
<feature type="domain" description="Helicase C-terminal" evidence="11">
    <location>
        <begin position="1406"/>
        <end position="1561"/>
    </location>
</feature>
<keyword evidence="6" id="KW-0862">Zinc</keyword>
<protein>
    <submittedName>
        <fullName evidence="12">Uncharacterized protein</fullName>
    </submittedName>
</protein>
<dbReference type="InParanoid" id="B5Y411"/>